<evidence type="ECO:0000313" key="4">
    <source>
        <dbReference type="RefSeq" id="XP_033538457.1"/>
    </source>
</evidence>
<reference evidence="2 4" key="1">
    <citation type="submission" date="2020-01" db="EMBL/GenBank/DDBJ databases">
        <authorList>
            <consortium name="DOE Joint Genome Institute"/>
            <person name="Haridas S."/>
            <person name="Albert R."/>
            <person name="Binder M."/>
            <person name="Bloem J."/>
            <person name="Labutti K."/>
            <person name="Salamov A."/>
            <person name="Andreopoulos B."/>
            <person name="Baker S.E."/>
            <person name="Barry K."/>
            <person name="Bills G."/>
            <person name="Bluhm B.H."/>
            <person name="Cannon C."/>
            <person name="Castanera R."/>
            <person name="Culley D.E."/>
            <person name="Daum C."/>
            <person name="Ezra D."/>
            <person name="Gonzalez J.B."/>
            <person name="Henrissat B."/>
            <person name="Kuo A."/>
            <person name="Liang C."/>
            <person name="Lipzen A."/>
            <person name="Lutzoni F."/>
            <person name="Magnuson J."/>
            <person name="Mondo S."/>
            <person name="Nolan M."/>
            <person name="Ohm R."/>
            <person name="Pangilinan J."/>
            <person name="Park H.-J."/>
            <person name="Ramirez L."/>
            <person name="Alfaro M."/>
            <person name="Sun H."/>
            <person name="Tritt A."/>
            <person name="Yoshinaga Y."/>
            <person name="Zwiers L.-H."/>
            <person name="Turgeon B.G."/>
            <person name="Goodwin S.B."/>
            <person name="Spatafora J.W."/>
            <person name="Crous P.W."/>
            <person name="Grigoriev I.V."/>
        </authorList>
    </citation>
    <scope>NUCLEOTIDE SEQUENCE</scope>
    <source>
        <strain evidence="2 4">CBS 781.70</strain>
    </source>
</reference>
<proteinExistence type="predicted"/>
<dbReference type="RefSeq" id="XP_033538457.1">
    <property type="nucleotide sequence ID" value="XM_033674151.1"/>
</dbReference>
<gene>
    <name evidence="2 4" type="ORF">P152DRAFT_1770</name>
</gene>
<evidence type="ECO:0000313" key="3">
    <source>
        <dbReference type="Proteomes" id="UP000504638"/>
    </source>
</evidence>
<keyword evidence="1" id="KW-0812">Transmembrane</keyword>
<dbReference type="AlphaFoldDB" id="A0A6G1GFX6"/>
<reference evidence="4" key="2">
    <citation type="submission" date="2020-04" db="EMBL/GenBank/DDBJ databases">
        <authorList>
            <consortium name="NCBI Genome Project"/>
        </authorList>
    </citation>
    <scope>NUCLEOTIDE SEQUENCE</scope>
    <source>
        <strain evidence="4">CBS 781.70</strain>
    </source>
</reference>
<organism evidence="2">
    <name type="scientific">Eremomyces bilateralis CBS 781.70</name>
    <dbReference type="NCBI Taxonomy" id="1392243"/>
    <lineage>
        <taxon>Eukaryota</taxon>
        <taxon>Fungi</taxon>
        <taxon>Dikarya</taxon>
        <taxon>Ascomycota</taxon>
        <taxon>Pezizomycotina</taxon>
        <taxon>Dothideomycetes</taxon>
        <taxon>Dothideomycetes incertae sedis</taxon>
        <taxon>Eremomycetales</taxon>
        <taxon>Eremomycetaceae</taxon>
        <taxon>Eremomyces</taxon>
    </lineage>
</organism>
<keyword evidence="1" id="KW-0472">Membrane</keyword>
<dbReference type="GeneID" id="54414721"/>
<dbReference type="Proteomes" id="UP000504638">
    <property type="component" value="Unplaced"/>
</dbReference>
<evidence type="ECO:0000256" key="1">
    <source>
        <dbReference type="SAM" id="Phobius"/>
    </source>
</evidence>
<name>A0A6G1GFX6_9PEZI</name>
<feature type="transmembrane region" description="Helical" evidence="1">
    <location>
        <begin position="12"/>
        <end position="30"/>
    </location>
</feature>
<sequence>MPHGSHHLMKSSAAFVCMTVGVWFIACLVFSKSLETILGPNVDISPYDCGDKPPYSYIVSPIFLESRFLSPNPRPELRNISRITVSKSSYGTVLLLRMIVIARECVTVSQIAMGSWNVQDC</sequence>
<evidence type="ECO:0000313" key="2">
    <source>
        <dbReference type="EMBL" id="KAF1816826.1"/>
    </source>
</evidence>
<protein>
    <submittedName>
        <fullName evidence="2 4">Uncharacterized protein</fullName>
    </submittedName>
</protein>
<keyword evidence="3" id="KW-1185">Reference proteome</keyword>
<keyword evidence="1" id="KW-1133">Transmembrane helix</keyword>
<dbReference type="EMBL" id="ML975149">
    <property type="protein sequence ID" value="KAF1816826.1"/>
    <property type="molecule type" value="Genomic_DNA"/>
</dbReference>
<reference evidence="4" key="3">
    <citation type="submission" date="2025-04" db="UniProtKB">
        <authorList>
            <consortium name="RefSeq"/>
        </authorList>
    </citation>
    <scope>IDENTIFICATION</scope>
    <source>
        <strain evidence="4">CBS 781.70</strain>
    </source>
</reference>
<accession>A0A6G1GFX6</accession>